<protein>
    <submittedName>
        <fullName evidence="1">Uncharacterized protein</fullName>
    </submittedName>
</protein>
<reference evidence="1 2" key="1">
    <citation type="journal article" date="2015" name="Genome Announc.">
        <title>The 474-Kilobase-Pair Complete Genome Sequence of CeV-01B, a Virus Infecting Haptolina (Chrysochromulina) ericina (Prymnesiophyceae).</title>
        <authorList>
            <person name="Gallot-Lavallee L."/>
            <person name="Pagarete A."/>
            <person name="Legendre M."/>
            <person name="Santini S."/>
            <person name="Sandaa R.A."/>
            <person name="Himmelbauer H."/>
            <person name="Ogata H."/>
            <person name="Bratbak G."/>
            <person name="Claverie J.M."/>
        </authorList>
    </citation>
    <scope>NUCLEOTIDE SEQUENCE [LARGE SCALE GENOMIC DNA]</scope>
    <source>
        <strain evidence="1">CeV-01B</strain>
    </source>
</reference>
<accession>A0A0N9R0Y1</accession>
<name>A0A0N9R0Y1_9VIRU</name>
<evidence type="ECO:0000313" key="1">
    <source>
        <dbReference type="EMBL" id="ALH23308.1"/>
    </source>
</evidence>
<proteinExistence type="predicted"/>
<dbReference type="Proteomes" id="UP000203826">
    <property type="component" value="Segment"/>
</dbReference>
<dbReference type="EMBL" id="KT820662">
    <property type="protein sequence ID" value="ALH23308.1"/>
    <property type="molecule type" value="Genomic_DNA"/>
</dbReference>
<organism evidence="1 2">
    <name type="scientific">Chrysochromulina ericina virus CeV-01B</name>
    <dbReference type="NCBI Taxonomy" id="3070830"/>
    <lineage>
        <taxon>Viruses</taxon>
        <taxon>Varidnaviria</taxon>
        <taxon>Bamfordvirae</taxon>
        <taxon>Nucleocytoviricota</taxon>
        <taxon>Megaviricetes</taxon>
        <taxon>Imitervirales</taxon>
        <taxon>Mesomimiviridae</taxon>
        <taxon>Tethysvirus</taxon>
        <taxon>Tethysvirus raunefjordenense</taxon>
    </lineage>
</organism>
<dbReference type="KEGG" id="vg:26049269"/>
<evidence type="ECO:0000313" key="2">
    <source>
        <dbReference type="Proteomes" id="UP000203826"/>
    </source>
</evidence>
<gene>
    <name evidence="1" type="ORF">ceV_402</name>
</gene>
<keyword evidence="2" id="KW-1185">Reference proteome</keyword>
<sequence length="183" mass="21474">MGIVNILIISLSYCSCFNTGMFHKPIYKNIFMKQDDLNFLNNSDKFSNGLKFFTAKETKETAIKWLYRTLDEVNNHPTFVLSDIVSTISYSLKESDRYDLYVAYKPNRFDDEPHFIGCFLINPEKRILSIEQICTNPFIKDTSLTDYKKRLTNLAIHSGVVLYPQPLKYLINPRYYMEFTQSL</sequence>